<reference evidence="4 5" key="1">
    <citation type="submission" date="2020-08" db="EMBL/GenBank/DDBJ databases">
        <title>Genomic Encyclopedia of Type Strains, Phase IV (KMG-IV): sequencing the most valuable type-strain genomes for metagenomic binning, comparative biology and taxonomic classification.</title>
        <authorList>
            <person name="Goeker M."/>
        </authorList>
    </citation>
    <scope>NUCLEOTIDE SEQUENCE [LARGE SCALE GENOMIC DNA]</scope>
    <source>
        <strain evidence="4 5">YIM 65646</strain>
    </source>
</reference>
<feature type="domain" description="SHSP" evidence="3">
    <location>
        <begin position="32"/>
        <end position="144"/>
    </location>
</feature>
<sequence length="157" mass="16909">MVLRYWEPTARLDRADTEFDRIVTRFFGTAPRAAAGIAPAADVIADGNDVVISVELPGLSPADIDIEVAPRRLTISGERNAAEVADGQRVLARGRRHGRFRSDFRLPAGVTAENIKAGYEHGVLTVRVHEVTKPSPEPVKIAVEDGHPAPIAAVDAE</sequence>
<dbReference type="RefSeq" id="WP_184788557.1">
    <property type="nucleotide sequence ID" value="NZ_BONT01000076.1"/>
</dbReference>
<evidence type="ECO:0000313" key="5">
    <source>
        <dbReference type="Proteomes" id="UP000548476"/>
    </source>
</evidence>
<evidence type="ECO:0000259" key="3">
    <source>
        <dbReference type="PROSITE" id="PS01031"/>
    </source>
</evidence>
<dbReference type="CDD" id="cd06464">
    <property type="entry name" value="ACD_sHsps-like"/>
    <property type="match status" value="1"/>
</dbReference>
<dbReference type="InterPro" id="IPR008978">
    <property type="entry name" value="HSP20-like_chaperone"/>
</dbReference>
<keyword evidence="5" id="KW-1185">Reference proteome</keyword>
<dbReference type="EMBL" id="JACHGT010000007">
    <property type="protein sequence ID" value="MBB6035695.1"/>
    <property type="molecule type" value="Genomic_DNA"/>
</dbReference>
<dbReference type="SUPFAM" id="SSF49764">
    <property type="entry name" value="HSP20-like chaperones"/>
    <property type="match status" value="1"/>
</dbReference>
<dbReference type="AlphaFoldDB" id="A0A841FIS8"/>
<gene>
    <name evidence="4" type="ORF">HNR73_003559</name>
</gene>
<dbReference type="Proteomes" id="UP000548476">
    <property type="component" value="Unassembled WGS sequence"/>
</dbReference>
<dbReference type="InterPro" id="IPR002068">
    <property type="entry name" value="A-crystallin/Hsp20_dom"/>
</dbReference>
<comment type="caution">
    <text evidence="4">The sequence shown here is derived from an EMBL/GenBank/DDBJ whole genome shotgun (WGS) entry which is preliminary data.</text>
</comment>
<dbReference type="InterPro" id="IPR031107">
    <property type="entry name" value="Small_HSP"/>
</dbReference>
<dbReference type="Gene3D" id="2.60.40.790">
    <property type="match status" value="1"/>
</dbReference>
<evidence type="ECO:0000256" key="2">
    <source>
        <dbReference type="RuleBase" id="RU003616"/>
    </source>
</evidence>
<accession>A0A841FIS8</accession>
<evidence type="ECO:0000256" key="1">
    <source>
        <dbReference type="PROSITE-ProRule" id="PRU00285"/>
    </source>
</evidence>
<evidence type="ECO:0000313" key="4">
    <source>
        <dbReference type="EMBL" id="MBB6035695.1"/>
    </source>
</evidence>
<protein>
    <submittedName>
        <fullName evidence="4">HSP20 family protein</fullName>
    </submittedName>
</protein>
<dbReference type="Pfam" id="PF00011">
    <property type="entry name" value="HSP20"/>
    <property type="match status" value="1"/>
</dbReference>
<comment type="similarity">
    <text evidence="1 2">Belongs to the small heat shock protein (HSP20) family.</text>
</comment>
<dbReference type="PROSITE" id="PS01031">
    <property type="entry name" value="SHSP"/>
    <property type="match status" value="1"/>
</dbReference>
<proteinExistence type="inferred from homology"/>
<dbReference type="PANTHER" id="PTHR11527">
    <property type="entry name" value="HEAT-SHOCK PROTEIN 20 FAMILY MEMBER"/>
    <property type="match status" value="1"/>
</dbReference>
<name>A0A841FIS8_9ACTN</name>
<organism evidence="4 5">
    <name type="scientific">Phytomonospora endophytica</name>
    <dbReference type="NCBI Taxonomy" id="714109"/>
    <lineage>
        <taxon>Bacteria</taxon>
        <taxon>Bacillati</taxon>
        <taxon>Actinomycetota</taxon>
        <taxon>Actinomycetes</taxon>
        <taxon>Micromonosporales</taxon>
        <taxon>Micromonosporaceae</taxon>
        <taxon>Phytomonospora</taxon>
    </lineage>
</organism>